<keyword evidence="4 5" id="KW-0472">Membrane</keyword>
<organism evidence="7 8">
    <name type="scientific">Marinobacter adhaerens</name>
    <dbReference type="NCBI Taxonomy" id="1033846"/>
    <lineage>
        <taxon>Bacteria</taxon>
        <taxon>Pseudomonadati</taxon>
        <taxon>Pseudomonadota</taxon>
        <taxon>Gammaproteobacteria</taxon>
        <taxon>Pseudomonadales</taxon>
        <taxon>Marinobacteraceae</taxon>
        <taxon>Marinobacter</taxon>
    </lineage>
</organism>
<dbReference type="InterPro" id="IPR007452">
    <property type="entry name" value="TamB_C"/>
</dbReference>
<gene>
    <name evidence="7" type="ORF">HLV39_09475</name>
</gene>
<feature type="transmembrane region" description="Helical" evidence="5">
    <location>
        <begin position="28"/>
        <end position="51"/>
    </location>
</feature>
<evidence type="ECO:0000256" key="3">
    <source>
        <dbReference type="ARBA" id="ARBA00022989"/>
    </source>
</evidence>
<dbReference type="PANTHER" id="PTHR36985:SF1">
    <property type="entry name" value="TRANSLOCATION AND ASSEMBLY MODULE SUBUNIT TAMB"/>
    <property type="match status" value="1"/>
</dbReference>
<comment type="caution">
    <text evidence="7">The sequence shown here is derived from an EMBL/GenBank/DDBJ whole genome shotgun (WGS) entry which is preliminary data.</text>
</comment>
<sequence>MTRASESHQKPDSSGKPVQRKRHRLRFWILWLLGLLVLLPVLLVSAILLALRSETGTAWVINQIPGLEAVNDHGSLFGAWQADRLQWRGYGVEVVALSPLVDWSPSCLFNLRLCLDELHLEQLDVTVQPSEKQQEPASDISLPGVELPLAVRAENVRLGRFVLNGSTVWDRFELDAGGSGADWELERVYYRYGDYTVSASGRVETRRDWPVNLEVNASLPPPYGNDWVIDLALSGSVRDLAVAGQSRGYLDATLKGSVEPLAANLPARLRVTSDTFRAVGALPDTLVLNDWFVEAKGSLQNGFKTRGEATLPGTGGPVALALAGLVTTAEARDIRLKLTANNGQEADSAGTQPRTLLVTGDTRWQGGLSARAEVQLRRFPWYSLVEGLEELPVAVHTLDAEASWQDGRYQTNLEAELDGPQGNTSLTAAAEGDTAGVQLTELYAETGAGRLSGDGAVSFSGPLSWQAALQLQDFNPGFWVPALEASLSGDVSTEGELTDGAVPAMTARWDLDGQWRSSPTVIAGRLDTTTGNWVVPELQLQVADNRLEGSGQWGPELEASLDVSLTEPEKIMPGLGGQAELQLNLTGTPDDPRAEMAASARELQWQELVVADSLNLEAQLGSGLHLDSQLQVDGLTVAGQAFEQLSVEASGTQGDHRVNIDVQHQDAGLHLDFSGAAGAAWASWQGKLEKGEIDVSGQQQNWVLDAPAGLTYSESGDLTFAAHCWHWQQSSVCAEEQTLLPAPEIAYRINNFPAAALAPVLPETLRWHSRINGEVSFTAAESGPVGRVQLDAGQGRFEVLLDGDWQALSYNTLSTELNLEPETAGLAVQLSGPQLGSLSVDMAVDPKAEGYPVDGQFRLEGLDIALAGVFSGLEEVEGEVNGEGTLSGPLLRPAINGQISLENGRVMDPRLPLPMEEVVASVRLNGYSADIRGRIAASARSEAIIRGEVNWQGTPGGEIRITGDRLPVSIEPYARLEVAPDLAIAFRDGELSVKGQVDVPRGDIEITGLPEQAVSVSEDEVIVGVEQEEPLVRSLAMDVSVVVGEDRVSFMAFGVTGDLEGTLRIGNDMDTRGTLQLVNGQYEAFGQELELRRARLLFVGSLVQPYLDIEAVRKVDTVVAGIRLSGPVQSPETEVFSSPDMPQSDALSYVILGRAPGGQSDDGQMSRAAISLGLTQVNKVTGQIGDDLGIRQLTLEAEGSGDDTSVVASGYLTDELSIRYGVGVFEPITTVALRYDLGKYFYLEAASGLAASLDIFYTRDF</sequence>
<dbReference type="GO" id="GO:0097347">
    <property type="term" value="C:TAM protein secretion complex"/>
    <property type="evidence" value="ECO:0007669"/>
    <property type="project" value="TreeGrafter"/>
</dbReference>
<dbReference type="GO" id="GO:0009306">
    <property type="term" value="P:protein secretion"/>
    <property type="evidence" value="ECO:0007669"/>
    <property type="project" value="InterPro"/>
</dbReference>
<name>A0A851HSL0_9GAMM</name>
<evidence type="ECO:0000313" key="7">
    <source>
        <dbReference type="EMBL" id="NWN91720.1"/>
    </source>
</evidence>
<dbReference type="PANTHER" id="PTHR36985">
    <property type="entry name" value="TRANSLOCATION AND ASSEMBLY MODULE SUBUNIT TAMB"/>
    <property type="match status" value="1"/>
</dbReference>
<evidence type="ECO:0000256" key="4">
    <source>
        <dbReference type="ARBA" id="ARBA00023136"/>
    </source>
</evidence>
<evidence type="ECO:0000313" key="8">
    <source>
        <dbReference type="Proteomes" id="UP000536442"/>
    </source>
</evidence>
<evidence type="ECO:0000256" key="2">
    <source>
        <dbReference type="ARBA" id="ARBA00022692"/>
    </source>
</evidence>
<evidence type="ECO:0000256" key="1">
    <source>
        <dbReference type="ARBA" id="ARBA00004167"/>
    </source>
</evidence>
<keyword evidence="3 5" id="KW-1133">Transmembrane helix</keyword>
<evidence type="ECO:0000256" key="5">
    <source>
        <dbReference type="SAM" id="Phobius"/>
    </source>
</evidence>
<protein>
    <submittedName>
        <fullName evidence="7">Translocation/assembly module TamB</fullName>
    </submittedName>
</protein>
<comment type="subcellular location">
    <subcellularLocation>
        <location evidence="1">Membrane</location>
        <topology evidence="1">Single-pass membrane protein</topology>
    </subcellularLocation>
</comment>
<dbReference type="AlphaFoldDB" id="A0A851HSL0"/>
<reference evidence="7 8" key="1">
    <citation type="submission" date="2020-03" db="EMBL/GenBank/DDBJ databases">
        <title>Metagenomic, metatranscriptomic, and metabolomic analyses revealed the key microbes and metabolic features during the fermentation of ganjang, Korean traditional soy sauce.</title>
        <authorList>
            <person name="Chun B.H."/>
            <person name="Jeon C.O."/>
        </authorList>
    </citation>
    <scope>NUCLEOTIDE SEQUENCE [LARGE SCALE GENOMIC DNA]</scope>
    <source>
        <strain evidence="7 8">KG14</strain>
    </source>
</reference>
<accession>A0A851HSL0</accession>
<feature type="domain" description="Translocation and assembly module TamB C-terminal" evidence="6">
    <location>
        <begin position="938"/>
        <end position="1261"/>
    </location>
</feature>
<keyword evidence="2 5" id="KW-0812">Transmembrane</keyword>
<evidence type="ECO:0000259" key="6">
    <source>
        <dbReference type="Pfam" id="PF04357"/>
    </source>
</evidence>
<dbReference type="EMBL" id="JABEVQ010000004">
    <property type="protein sequence ID" value="NWN91720.1"/>
    <property type="molecule type" value="Genomic_DNA"/>
</dbReference>
<dbReference type="GO" id="GO:0005886">
    <property type="term" value="C:plasma membrane"/>
    <property type="evidence" value="ECO:0007669"/>
    <property type="project" value="InterPro"/>
</dbReference>
<dbReference type="Proteomes" id="UP000536442">
    <property type="component" value="Unassembled WGS sequence"/>
</dbReference>
<proteinExistence type="predicted"/>
<keyword evidence="8" id="KW-1185">Reference proteome</keyword>
<dbReference type="Pfam" id="PF04357">
    <property type="entry name" value="TamB"/>
    <property type="match status" value="1"/>
</dbReference>